<dbReference type="GO" id="GO:0016746">
    <property type="term" value="F:acyltransferase activity"/>
    <property type="evidence" value="ECO:0007669"/>
    <property type="project" value="UniProtKB-KW"/>
</dbReference>
<dbReference type="EMBL" id="CP063656">
    <property type="protein sequence ID" value="QOW19630.1"/>
    <property type="molecule type" value="Genomic_DNA"/>
</dbReference>
<evidence type="ECO:0000256" key="2">
    <source>
        <dbReference type="ARBA" id="ARBA00022475"/>
    </source>
</evidence>
<dbReference type="AlphaFoldDB" id="A0A7S6UG14"/>
<dbReference type="Proteomes" id="UP000594059">
    <property type="component" value="Chromosome"/>
</dbReference>
<protein>
    <submittedName>
        <fullName evidence="7">Acyltransferase</fullName>
    </submittedName>
</protein>
<keyword evidence="6 7" id="KW-0012">Acyltransferase</keyword>
<evidence type="ECO:0000313" key="7">
    <source>
        <dbReference type="EMBL" id="QOW19630.1"/>
    </source>
</evidence>
<evidence type="ECO:0000256" key="6">
    <source>
        <dbReference type="ARBA" id="ARBA00023315"/>
    </source>
</evidence>
<evidence type="ECO:0000313" key="8">
    <source>
        <dbReference type="Proteomes" id="UP000594059"/>
    </source>
</evidence>
<dbReference type="PANTHER" id="PTHR30606">
    <property type="entry name" value="LIPID A BIOSYNTHESIS LAUROYL ACYLTRANSFERASE"/>
    <property type="match status" value="1"/>
</dbReference>
<organism evidence="7 8">
    <name type="scientific">Novilysobacter ciconiae</name>
    <dbReference type="NCBI Taxonomy" id="2781022"/>
    <lineage>
        <taxon>Bacteria</taxon>
        <taxon>Pseudomonadati</taxon>
        <taxon>Pseudomonadota</taxon>
        <taxon>Gammaproteobacteria</taxon>
        <taxon>Lysobacterales</taxon>
        <taxon>Lysobacteraceae</taxon>
        <taxon>Novilysobacter</taxon>
    </lineage>
</organism>
<dbReference type="PANTHER" id="PTHR30606:SF9">
    <property type="entry name" value="LIPID A BIOSYNTHESIS LAUROYLTRANSFERASE"/>
    <property type="match status" value="1"/>
</dbReference>
<gene>
    <name evidence="7" type="ORF">INQ41_00590</name>
</gene>
<dbReference type="PIRSF" id="PIRSF028561">
    <property type="entry name" value="Ac_Trasf"/>
    <property type="match status" value="1"/>
</dbReference>
<evidence type="ECO:0000256" key="4">
    <source>
        <dbReference type="ARBA" id="ARBA00022679"/>
    </source>
</evidence>
<keyword evidence="4 7" id="KW-0808">Transferase</keyword>
<dbReference type="InterPro" id="IPR004960">
    <property type="entry name" value="LipA_acyltrans"/>
</dbReference>
<dbReference type="RefSeq" id="WP_193985322.1">
    <property type="nucleotide sequence ID" value="NZ_CP063656.1"/>
</dbReference>
<evidence type="ECO:0000256" key="3">
    <source>
        <dbReference type="ARBA" id="ARBA00022519"/>
    </source>
</evidence>
<dbReference type="GO" id="GO:0005886">
    <property type="term" value="C:plasma membrane"/>
    <property type="evidence" value="ECO:0007669"/>
    <property type="project" value="UniProtKB-SubCell"/>
</dbReference>
<dbReference type="GO" id="GO:0009247">
    <property type="term" value="P:glycolipid biosynthetic process"/>
    <property type="evidence" value="ECO:0007669"/>
    <property type="project" value="UniProtKB-ARBA"/>
</dbReference>
<keyword evidence="2" id="KW-1003">Cell membrane</keyword>
<keyword evidence="8" id="KW-1185">Reference proteome</keyword>
<keyword evidence="3" id="KW-0997">Cell inner membrane</keyword>
<dbReference type="CDD" id="cd07984">
    <property type="entry name" value="LPLAT_LABLAT-like"/>
    <property type="match status" value="1"/>
</dbReference>
<comment type="subcellular location">
    <subcellularLocation>
        <location evidence="1">Cell inner membrane</location>
    </subcellularLocation>
</comment>
<keyword evidence="5" id="KW-0472">Membrane</keyword>
<dbReference type="InterPro" id="IPR014548">
    <property type="entry name" value="Ac_Trasf"/>
</dbReference>
<proteinExistence type="predicted"/>
<name>A0A7S6UG14_9GAMM</name>
<dbReference type="Pfam" id="PF03279">
    <property type="entry name" value="Lip_A_acyltrans"/>
    <property type="match status" value="1"/>
</dbReference>
<dbReference type="KEGG" id="lcic:INQ41_00590"/>
<evidence type="ECO:0000256" key="5">
    <source>
        <dbReference type="ARBA" id="ARBA00023136"/>
    </source>
</evidence>
<evidence type="ECO:0000256" key="1">
    <source>
        <dbReference type="ARBA" id="ARBA00004533"/>
    </source>
</evidence>
<accession>A0A7S6UG14</accession>
<sequence length="332" mass="36717">MSDSWVERPEGGSRLAFGLIRTIAEVVGREPTRLLLWPITAYYVLARGPERRASRAYLSRVLGRPARWRDVFRHVHVFSATILDRVFLLGGQLGQFDLRVEGVEQLLEQVDRGQGVLMFGSHLGSFEVLRMLATERPQVQLRVVLDVGHNPALTQLLDALNPGVAKTVIDAGQDGPSLLLAIKDATDAGALVAMLVDRIQPGKPSCPANFLGGTAHFPTAPWLVASVLKVPVLLGFGLYRGGRRYDLLFETFDPCIRIERRQRQQALQGVIQRYADRLQHHARNAPYNWFNFYDFWQPEDEAIDLARAPDPAGPALAGGTVVAGERAGGERG</sequence>
<reference evidence="7 8" key="1">
    <citation type="submission" date="2020-10" db="EMBL/GenBank/DDBJ databases">
        <title>complete genome sequencing of Lysobacter sp. H21R20.</title>
        <authorList>
            <person name="Bae J.-W."/>
            <person name="Lee S.-Y."/>
        </authorList>
    </citation>
    <scope>NUCLEOTIDE SEQUENCE [LARGE SCALE GENOMIC DNA]</scope>
    <source>
        <strain evidence="7 8">H21R20</strain>
    </source>
</reference>